<dbReference type="Proteomes" id="UP000265882">
    <property type="component" value="Unassembled WGS sequence"/>
</dbReference>
<dbReference type="PANTHER" id="PTHR43802">
    <property type="entry name" value="ENOYL-COA HYDRATASE"/>
    <property type="match status" value="1"/>
</dbReference>
<dbReference type="Gene3D" id="3.90.226.10">
    <property type="entry name" value="2-enoyl-CoA Hydratase, Chain A, domain 1"/>
    <property type="match status" value="1"/>
</dbReference>
<sequence length="264" mass="29011">MSVDYVKKGNIAYITLNRPEARNALDPETLEKLGQTWIDFRDDPSLLVAIVTGVGNSFCAGADLATLIPRITASPEGIEGLLTGEVAKIFQSAMLRDFDLWKPIVAAVNGYCIAGGLEMLLGMDIRIASEKAFFALQEVRWGLFPAGGSTVRLPRQIPFCKAMEILLTGEKIDAREAHRIGLVNYVVSPEELMPTAERIAQRISENGPLAVKAIKQSAVECLSLPLEDAFRRETRLATPVYKSEDAVEGPMAFMQKRKPEFKGK</sequence>
<comment type="similarity">
    <text evidence="1">Belongs to the enoyl-CoA hydratase/isomerase family.</text>
</comment>
<dbReference type="InterPro" id="IPR014748">
    <property type="entry name" value="Enoyl-CoA_hydra_C"/>
</dbReference>
<dbReference type="InterPro" id="IPR029045">
    <property type="entry name" value="ClpP/crotonase-like_dom_sf"/>
</dbReference>
<dbReference type="PANTHER" id="PTHR43802:SF1">
    <property type="entry name" value="IP11341P-RELATED"/>
    <property type="match status" value="1"/>
</dbReference>
<reference evidence="2 3" key="1">
    <citation type="journal article" date="2017" name="ISME J.">
        <title>Energy and carbon metabolisms in a deep terrestrial subsurface fluid microbial community.</title>
        <authorList>
            <person name="Momper L."/>
            <person name="Jungbluth S.P."/>
            <person name="Lee M.D."/>
            <person name="Amend J.P."/>
        </authorList>
    </citation>
    <scope>NUCLEOTIDE SEQUENCE [LARGE SCALE GENOMIC DNA]</scope>
    <source>
        <strain evidence="2">SURF_5</strain>
    </source>
</reference>
<dbReference type="CDD" id="cd06558">
    <property type="entry name" value="crotonase-like"/>
    <property type="match status" value="1"/>
</dbReference>
<dbReference type="Gene3D" id="1.10.12.10">
    <property type="entry name" value="Lyase 2-enoyl-coa Hydratase, Chain A, domain 2"/>
    <property type="match status" value="1"/>
</dbReference>
<evidence type="ECO:0000313" key="3">
    <source>
        <dbReference type="Proteomes" id="UP000265882"/>
    </source>
</evidence>
<dbReference type="EC" id="4.2.1.17" evidence="2"/>
<accession>A0A3A4NS17</accession>
<organism evidence="2 3">
    <name type="scientific">Abyssobacteria bacterium (strain SURF_5)</name>
    <dbReference type="NCBI Taxonomy" id="2093360"/>
    <lineage>
        <taxon>Bacteria</taxon>
        <taxon>Pseudomonadati</taxon>
        <taxon>Candidatus Hydrogenedentota</taxon>
        <taxon>Candidatus Abyssobacteria</taxon>
    </lineage>
</organism>
<dbReference type="EMBL" id="QZKU01000099">
    <property type="protein sequence ID" value="RJP18594.1"/>
    <property type="molecule type" value="Genomic_DNA"/>
</dbReference>
<dbReference type="InterPro" id="IPR001753">
    <property type="entry name" value="Enoyl-CoA_hydra/iso"/>
</dbReference>
<comment type="caution">
    <text evidence="2">The sequence shown here is derived from an EMBL/GenBank/DDBJ whole genome shotgun (WGS) entry which is preliminary data.</text>
</comment>
<keyword evidence="2" id="KW-0456">Lyase</keyword>
<proteinExistence type="inferred from homology"/>
<dbReference type="Pfam" id="PF00378">
    <property type="entry name" value="ECH_1"/>
    <property type="match status" value="1"/>
</dbReference>
<evidence type="ECO:0000256" key="1">
    <source>
        <dbReference type="ARBA" id="ARBA00005254"/>
    </source>
</evidence>
<dbReference type="AlphaFoldDB" id="A0A3A4NS17"/>
<dbReference type="SUPFAM" id="SSF52096">
    <property type="entry name" value="ClpP/crotonase"/>
    <property type="match status" value="1"/>
</dbReference>
<name>A0A3A4NS17_ABYX5</name>
<protein>
    <submittedName>
        <fullName evidence="2">Crotonase/enoyl-CoA hydratase family protein</fullName>
        <ecNumber evidence="2">4.2.1.17</ecNumber>
    </submittedName>
</protein>
<gene>
    <name evidence="2" type="ORF">C4520_14260</name>
</gene>
<evidence type="ECO:0000313" key="2">
    <source>
        <dbReference type="EMBL" id="RJP18594.1"/>
    </source>
</evidence>
<dbReference type="GO" id="GO:0004300">
    <property type="term" value="F:enoyl-CoA hydratase activity"/>
    <property type="evidence" value="ECO:0007669"/>
    <property type="project" value="UniProtKB-EC"/>
</dbReference>